<keyword evidence="4" id="KW-1185">Reference proteome</keyword>
<name>A0ABS5S5G2_9FLAO</name>
<dbReference type="Gene3D" id="1.20.120.20">
    <property type="entry name" value="Apolipoprotein"/>
    <property type="match status" value="1"/>
</dbReference>
<dbReference type="EMBL" id="JAHCTB010000002">
    <property type="protein sequence ID" value="MBT0607602.1"/>
    <property type="molecule type" value="Genomic_DNA"/>
</dbReference>
<evidence type="ECO:0000256" key="1">
    <source>
        <dbReference type="SAM" id="Coils"/>
    </source>
</evidence>
<reference evidence="3 4" key="1">
    <citation type="submission" date="2021-05" db="EMBL/GenBank/DDBJ databases">
        <title>Aequorivita echinoideorum JCM 30378 genome.</title>
        <authorList>
            <person name="Zhang H."/>
            <person name="Li C."/>
        </authorList>
    </citation>
    <scope>NUCLEOTIDE SEQUENCE [LARGE SCALE GENOMIC DNA]</scope>
    <source>
        <strain evidence="3 4">JCM30378</strain>
    </source>
</reference>
<evidence type="ECO:0000313" key="4">
    <source>
        <dbReference type="Proteomes" id="UP001297092"/>
    </source>
</evidence>
<keyword evidence="2" id="KW-0732">Signal</keyword>
<feature type="signal peptide" evidence="2">
    <location>
        <begin position="1"/>
        <end position="21"/>
    </location>
</feature>
<accession>A0ABS5S5G2</accession>
<gene>
    <name evidence="3" type="ORF">KIV10_05355</name>
</gene>
<proteinExistence type="predicted"/>
<feature type="chain" id="PRO_5046071851" evidence="2">
    <location>
        <begin position="22"/>
        <end position="78"/>
    </location>
</feature>
<dbReference type="Proteomes" id="UP001297092">
    <property type="component" value="Unassembled WGS sequence"/>
</dbReference>
<protein>
    <submittedName>
        <fullName evidence="3">Uncharacterized protein</fullName>
    </submittedName>
</protein>
<evidence type="ECO:0000313" key="3">
    <source>
        <dbReference type="EMBL" id="MBT0607602.1"/>
    </source>
</evidence>
<sequence>MKKLFLSFAALSLVASIYSCRETTEVKVDETSENVADDMEDAMDDAADAVENAAEETGDAIENAADEVQEEVNDADNK</sequence>
<dbReference type="PROSITE" id="PS51257">
    <property type="entry name" value="PROKAR_LIPOPROTEIN"/>
    <property type="match status" value="1"/>
</dbReference>
<comment type="caution">
    <text evidence="3">The sequence shown here is derived from an EMBL/GenBank/DDBJ whole genome shotgun (WGS) entry which is preliminary data.</text>
</comment>
<evidence type="ECO:0000256" key="2">
    <source>
        <dbReference type="SAM" id="SignalP"/>
    </source>
</evidence>
<feature type="coiled-coil region" evidence="1">
    <location>
        <begin position="36"/>
        <end position="78"/>
    </location>
</feature>
<organism evidence="3 4">
    <name type="scientific">Aequorivita echinoideorum</name>
    <dbReference type="NCBI Taxonomy" id="1549647"/>
    <lineage>
        <taxon>Bacteria</taxon>
        <taxon>Pseudomonadati</taxon>
        <taxon>Bacteroidota</taxon>
        <taxon>Flavobacteriia</taxon>
        <taxon>Flavobacteriales</taxon>
        <taxon>Flavobacteriaceae</taxon>
        <taxon>Aequorivita</taxon>
    </lineage>
</organism>
<keyword evidence="1" id="KW-0175">Coiled coil</keyword>